<dbReference type="Gene3D" id="3.30.1520.10">
    <property type="entry name" value="Phox-like domain"/>
    <property type="match status" value="1"/>
</dbReference>
<organism evidence="1 2">
    <name type="scientific">Achlya hypogyna</name>
    <name type="common">Oomycete</name>
    <name type="synonym">Protoachlya hypogyna</name>
    <dbReference type="NCBI Taxonomy" id="1202772"/>
    <lineage>
        <taxon>Eukaryota</taxon>
        <taxon>Sar</taxon>
        <taxon>Stramenopiles</taxon>
        <taxon>Oomycota</taxon>
        <taxon>Saprolegniomycetes</taxon>
        <taxon>Saprolegniales</taxon>
        <taxon>Achlyaceae</taxon>
        <taxon>Achlya</taxon>
    </lineage>
</organism>
<protein>
    <recommendedName>
        <fullName evidence="3">PX domain-containing protein</fullName>
    </recommendedName>
</protein>
<dbReference type="Proteomes" id="UP000243579">
    <property type="component" value="Unassembled WGS sequence"/>
</dbReference>
<name>A0A1V9YRB0_ACHHY</name>
<dbReference type="InterPro" id="IPR036871">
    <property type="entry name" value="PX_dom_sf"/>
</dbReference>
<accession>A0A1V9YRB0</accession>
<dbReference type="AlphaFoldDB" id="A0A1V9YRB0"/>
<comment type="caution">
    <text evidence="1">The sequence shown here is derived from an EMBL/GenBank/DDBJ whole genome shotgun (WGS) entry which is preliminary data.</text>
</comment>
<dbReference type="OrthoDB" id="66781at2759"/>
<evidence type="ECO:0000313" key="2">
    <source>
        <dbReference type="Proteomes" id="UP000243579"/>
    </source>
</evidence>
<dbReference type="EMBL" id="JNBR01001409">
    <property type="protein sequence ID" value="OQR88103.1"/>
    <property type="molecule type" value="Genomic_DNA"/>
</dbReference>
<sequence length="152" mass="16795">MLPPVLRSAASSGDGGCMQSLRCCVRGTSVVKRDRGFFSSLQVLYHIKVKVADECWVAQYAMADVLQLHARLMLVAKHGGGAFHKALAALPCPKEPLFKKTEMLVIKGMCGELEHYLVNLVKLCQRFEALDAPDVDIVEAHTLDFLKACNRH</sequence>
<dbReference type="GO" id="GO:0035091">
    <property type="term" value="F:phosphatidylinositol binding"/>
    <property type="evidence" value="ECO:0007669"/>
    <property type="project" value="InterPro"/>
</dbReference>
<keyword evidence="2" id="KW-1185">Reference proteome</keyword>
<evidence type="ECO:0008006" key="3">
    <source>
        <dbReference type="Google" id="ProtNLM"/>
    </source>
</evidence>
<proteinExistence type="predicted"/>
<reference evidence="1 2" key="1">
    <citation type="journal article" date="2014" name="Genome Biol. Evol.">
        <title>The secreted proteins of Achlya hypogyna and Thraustotheca clavata identify the ancestral oomycete secretome and reveal gene acquisitions by horizontal gene transfer.</title>
        <authorList>
            <person name="Misner I."/>
            <person name="Blouin N."/>
            <person name="Leonard G."/>
            <person name="Richards T.A."/>
            <person name="Lane C.E."/>
        </authorList>
    </citation>
    <scope>NUCLEOTIDE SEQUENCE [LARGE SCALE GENOMIC DNA]</scope>
    <source>
        <strain evidence="1 2">ATCC 48635</strain>
    </source>
</reference>
<evidence type="ECO:0000313" key="1">
    <source>
        <dbReference type="EMBL" id="OQR88103.1"/>
    </source>
</evidence>
<gene>
    <name evidence="1" type="ORF">ACHHYP_07535</name>
</gene>